<dbReference type="EMBL" id="WJHE01000230">
    <property type="protein sequence ID" value="MST32169.1"/>
    <property type="molecule type" value="Genomic_DNA"/>
</dbReference>
<protein>
    <recommendedName>
        <fullName evidence="3">Phage tail protein</fullName>
    </recommendedName>
</protein>
<organism evidence="1 2">
    <name type="scientific">Acidiferrimicrobium australe</name>
    <dbReference type="NCBI Taxonomy" id="2664430"/>
    <lineage>
        <taxon>Bacteria</taxon>
        <taxon>Bacillati</taxon>
        <taxon>Actinomycetota</taxon>
        <taxon>Acidimicrobiia</taxon>
        <taxon>Acidimicrobiales</taxon>
        <taxon>Acidimicrobiaceae</taxon>
        <taxon>Acidiferrimicrobium</taxon>
    </lineage>
</organism>
<dbReference type="InterPro" id="IPR010667">
    <property type="entry name" value="Phage_T4_Gp19"/>
</dbReference>
<keyword evidence="2" id="KW-1185">Reference proteome</keyword>
<reference evidence="1 2" key="1">
    <citation type="submission" date="2019-11" db="EMBL/GenBank/DDBJ databases">
        <title>Acidiferrimicrobium australis gen. nov., sp. nov., an acidophilic and obligately heterotrophic, member of the Actinobacteria that catalyses dissimilatory oxido- reduction of iron isolated from metal-rich acidic water in Chile.</title>
        <authorList>
            <person name="Gonzalez D."/>
            <person name="Huber K."/>
            <person name="Hedrich S."/>
            <person name="Rojas-Villalobos C."/>
            <person name="Quatrini R."/>
            <person name="Dinamarca M.A."/>
            <person name="Schwarz A."/>
            <person name="Canales C."/>
            <person name="Nancucheo I."/>
        </authorList>
    </citation>
    <scope>NUCLEOTIDE SEQUENCE [LARGE SCALE GENOMIC DNA]</scope>
    <source>
        <strain evidence="1 2">USS-CCA1</strain>
    </source>
</reference>
<proteinExistence type="predicted"/>
<feature type="non-terminal residue" evidence="1">
    <location>
        <position position="164"/>
    </location>
</feature>
<evidence type="ECO:0000313" key="2">
    <source>
        <dbReference type="Proteomes" id="UP000437736"/>
    </source>
</evidence>
<comment type="caution">
    <text evidence="1">The sequence shown here is derived from an EMBL/GenBank/DDBJ whole genome shotgun (WGS) entry which is preliminary data.</text>
</comment>
<sequence>MLAHFLFVVDQVQIGAFNEVSGLEMRAETVSYNEGGENGFVHQLPGRMTWPNVTLKQGVINNDNLFAWVGKTSGPGFAGAGNKVSRCTGSIYLMSMDGTHYIRRWDLSGVMPIRWTGPRFALSSNEQAVEELELVHNGFTSSVGVRPHHRPVLLAAVPARCRQR</sequence>
<gene>
    <name evidence="1" type="ORF">GHK86_05440</name>
</gene>
<dbReference type="PANTHER" id="PTHR38009">
    <property type="entry name" value="CONSERVED HYPOTHETICAL PHAGE TAIL PROTEIN"/>
    <property type="match status" value="1"/>
</dbReference>
<dbReference type="NCBIfam" id="TIGR02241">
    <property type="entry name" value="conserved hypothetical phage tail region protein"/>
    <property type="match status" value="1"/>
</dbReference>
<dbReference type="InterPro" id="IPR011747">
    <property type="entry name" value="CHP02241"/>
</dbReference>
<evidence type="ECO:0008006" key="3">
    <source>
        <dbReference type="Google" id="ProtNLM"/>
    </source>
</evidence>
<name>A0ABW9QRW4_9ACTN</name>
<dbReference type="Pfam" id="PF06841">
    <property type="entry name" value="Phage_T4_gp19"/>
    <property type="match status" value="1"/>
</dbReference>
<accession>A0ABW9QRW4</accession>
<dbReference type="Proteomes" id="UP000437736">
    <property type="component" value="Unassembled WGS sequence"/>
</dbReference>
<dbReference type="PANTHER" id="PTHR38009:SF1">
    <property type="entry name" value="CONSERVED HYPOTHETICAL PHAGE TAIL PROTEIN"/>
    <property type="match status" value="1"/>
</dbReference>
<evidence type="ECO:0000313" key="1">
    <source>
        <dbReference type="EMBL" id="MST32169.1"/>
    </source>
</evidence>